<dbReference type="SMART" id="SM00186">
    <property type="entry name" value="FBG"/>
    <property type="match status" value="1"/>
</dbReference>
<proteinExistence type="predicted"/>
<sequence>MDETQGWTVIQRRHDGAVDFFRGWDEYRNGFGDVEGEHWIGLENIHQLTKNKDYTLRVEVQDWQNKWRVAEYDNFRIESESDSYKLHVTGYHGDAGDSLAFHNGMPFSTNDRNNDLNNGICATWCHGAWWYKDCIQSNLNGKYYANGAYVTTTGWGNGMVWRSITNSNFYSLKSAVMKIKPNE</sequence>
<dbReference type="InterPro" id="IPR002181">
    <property type="entry name" value="Fibrinogen_a/b/g_C_dom"/>
</dbReference>
<evidence type="ECO:0000256" key="1">
    <source>
        <dbReference type="ARBA" id="ARBA00023157"/>
    </source>
</evidence>
<reference evidence="3 5" key="2">
    <citation type="journal article" date="2013" name="Nature">
        <title>Insights into bilaterian evolution from three spiralian genomes.</title>
        <authorList>
            <person name="Simakov O."/>
            <person name="Marletaz F."/>
            <person name="Cho S.J."/>
            <person name="Edsinger-Gonzales E."/>
            <person name="Havlak P."/>
            <person name="Hellsten U."/>
            <person name="Kuo D.H."/>
            <person name="Larsson T."/>
            <person name="Lv J."/>
            <person name="Arendt D."/>
            <person name="Savage R."/>
            <person name="Osoegawa K."/>
            <person name="de Jong P."/>
            <person name="Grimwood J."/>
            <person name="Chapman J.A."/>
            <person name="Shapiro H."/>
            <person name="Aerts A."/>
            <person name="Otillar R.P."/>
            <person name="Terry A.Y."/>
            <person name="Boore J.L."/>
            <person name="Grigoriev I.V."/>
            <person name="Lindberg D.R."/>
            <person name="Seaver E.C."/>
            <person name="Weisblat D.A."/>
            <person name="Putnam N.H."/>
            <person name="Rokhsar D.S."/>
        </authorList>
    </citation>
    <scope>NUCLEOTIDE SEQUENCE</scope>
    <source>
        <strain evidence="3 5">I ESC-2004</strain>
    </source>
</reference>
<evidence type="ECO:0000259" key="2">
    <source>
        <dbReference type="PROSITE" id="PS51406"/>
    </source>
</evidence>
<protein>
    <recommendedName>
        <fullName evidence="2">Fibrinogen C-terminal domain-containing protein</fullName>
    </recommendedName>
</protein>
<dbReference type="Pfam" id="PF00147">
    <property type="entry name" value="Fibrinogen_C"/>
    <property type="match status" value="1"/>
</dbReference>
<dbReference type="InterPro" id="IPR036056">
    <property type="entry name" value="Fibrinogen-like_C"/>
</dbReference>
<dbReference type="Gene3D" id="3.90.215.10">
    <property type="entry name" value="Gamma Fibrinogen, chain A, domain 1"/>
    <property type="match status" value="1"/>
</dbReference>
<evidence type="ECO:0000313" key="3">
    <source>
        <dbReference type="EMBL" id="ELT90199.1"/>
    </source>
</evidence>
<dbReference type="HOGENOM" id="CLU_038628_6_2_1"/>
<dbReference type="OrthoDB" id="6345539at2759"/>
<dbReference type="InterPro" id="IPR014716">
    <property type="entry name" value="Fibrinogen_a/b/g_C_1"/>
</dbReference>
<evidence type="ECO:0000313" key="4">
    <source>
        <dbReference type="EnsemblMetazoa" id="CapteP205656"/>
    </source>
</evidence>
<dbReference type="OMA" id="TESCARM"/>
<organism evidence="3">
    <name type="scientific">Capitella teleta</name>
    <name type="common">Polychaete worm</name>
    <dbReference type="NCBI Taxonomy" id="283909"/>
    <lineage>
        <taxon>Eukaryota</taxon>
        <taxon>Metazoa</taxon>
        <taxon>Spiralia</taxon>
        <taxon>Lophotrochozoa</taxon>
        <taxon>Annelida</taxon>
        <taxon>Polychaeta</taxon>
        <taxon>Sedentaria</taxon>
        <taxon>Scolecida</taxon>
        <taxon>Capitellidae</taxon>
        <taxon>Capitella</taxon>
    </lineage>
</organism>
<dbReference type="CDD" id="cd00087">
    <property type="entry name" value="FReD"/>
    <property type="match status" value="1"/>
</dbReference>
<evidence type="ECO:0000313" key="5">
    <source>
        <dbReference type="Proteomes" id="UP000014760"/>
    </source>
</evidence>
<dbReference type="SUPFAM" id="SSF56496">
    <property type="entry name" value="Fibrinogen C-terminal domain-like"/>
    <property type="match status" value="1"/>
</dbReference>
<dbReference type="PANTHER" id="PTHR19143:SF394">
    <property type="entry name" value="ANGIOPOIETIN-RELATED PROTEIN 3-LIKE"/>
    <property type="match status" value="1"/>
</dbReference>
<accession>R7T923</accession>
<reference evidence="4" key="3">
    <citation type="submission" date="2015-06" db="UniProtKB">
        <authorList>
            <consortium name="EnsemblMetazoa"/>
        </authorList>
    </citation>
    <scope>IDENTIFICATION</scope>
</reference>
<dbReference type="InterPro" id="IPR020837">
    <property type="entry name" value="Fibrinogen_CS"/>
</dbReference>
<dbReference type="GO" id="GO:0005615">
    <property type="term" value="C:extracellular space"/>
    <property type="evidence" value="ECO:0007669"/>
    <property type="project" value="TreeGrafter"/>
</dbReference>
<dbReference type="PANTHER" id="PTHR19143">
    <property type="entry name" value="FIBRINOGEN/TENASCIN/ANGIOPOEITIN"/>
    <property type="match status" value="1"/>
</dbReference>
<reference evidence="5" key="1">
    <citation type="submission" date="2012-12" db="EMBL/GenBank/DDBJ databases">
        <authorList>
            <person name="Hellsten U."/>
            <person name="Grimwood J."/>
            <person name="Chapman J.A."/>
            <person name="Shapiro H."/>
            <person name="Aerts A."/>
            <person name="Otillar R.P."/>
            <person name="Terry A.Y."/>
            <person name="Boore J.L."/>
            <person name="Simakov O."/>
            <person name="Marletaz F."/>
            <person name="Cho S.-J."/>
            <person name="Edsinger-Gonzales E."/>
            <person name="Havlak P."/>
            <person name="Kuo D.-H."/>
            <person name="Larsson T."/>
            <person name="Lv J."/>
            <person name="Arendt D."/>
            <person name="Savage R."/>
            <person name="Osoegawa K."/>
            <person name="de Jong P."/>
            <person name="Lindberg D.R."/>
            <person name="Seaver E.C."/>
            <person name="Weisblat D.A."/>
            <person name="Putnam N.H."/>
            <person name="Grigoriev I.V."/>
            <person name="Rokhsar D.S."/>
        </authorList>
    </citation>
    <scope>NUCLEOTIDE SEQUENCE</scope>
    <source>
        <strain evidence="5">I ESC-2004</strain>
    </source>
</reference>
<dbReference type="PROSITE" id="PS51406">
    <property type="entry name" value="FIBRINOGEN_C_2"/>
    <property type="match status" value="1"/>
</dbReference>
<dbReference type="STRING" id="283909.R7T923"/>
<feature type="domain" description="Fibrinogen C-terminal" evidence="2">
    <location>
        <begin position="1"/>
        <end position="183"/>
    </location>
</feature>
<dbReference type="InterPro" id="IPR050373">
    <property type="entry name" value="Fibrinogen_C-term_domain"/>
</dbReference>
<keyword evidence="5" id="KW-1185">Reference proteome</keyword>
<dbReference type="EMBL" id="KB311026">
    <property type="protein sequence ID" value="ELT90199.1"/>
    <property type="molecule type" value="Genomic_DNA"/>
</dbReference>
<keyword evidence="1" id="KW-1015">Disulfide bond</keyword>
<name>R7T923_CAPTE</name>
<dbReference type="PROSITE" id="PS00514">
    <property type="entry name" value="FIBRINOGEN_C_1"/>
    <property type="match status" value="1"/>
</dbReference>
<gene>
    <name evidence="3" type="ORF">CAPTEDRAFT_205656</name>
</gene>
<dbReference type="EMBL" id="AMQN01014504">
    <property type="status" value="NOT_ANNOTATED_CDS"/>
    <property type="molecule type" value="Genomic_DNA"/>
</dbReference>
<dbReference type="Proteomes" id="UP000014760">
    <property type="component" value="Unassembled WGS sequence"/>
</dbReference>
<dbReference type="AlphaFoldDB" id="R7T923"/>
<dbReference type="EnsemblMetazoa" id="CapteT205656">
    <property type="protein sequence ID" value="CapteP205656"/>
    <property type="gene ID" value="CapteG205656"/>
</dbReference>